<reference evidence="2" key="2">
    <citation type="submission" date="2025-08" db="UniProtKB">
        <authorList>
            <consortium name="Ensembl"/>
        </authorList>
    </citation>
    <scope>IDENTIFICATION</scope>
</reference>
<gene>
    <name evidence="2" type="primary">si:dkey-183c6.8</name>
</gene>
<proteinExistence type="predicted"/>
<dbReference type="PANTHER" id="PTHR13170">
    <property type="entry name" value="O-GLCNACASE"/>
    <property type="match status" value="1"/>
</dbReference>
<dbReference type="GeneTree" id="ENSGT00390000007726"/>
<evidence type="ECO:0000256" key="1">
    <source>
        <dbReference type="SAM" id="SignalP"/>
    </source>
</evidence>
<evidence type="ECO:0000313" key="3">
    <source>
        <dbReference type="Proteomes" id="UP000314983"/>
    </source>
</evidence>
<name>A0AAY5EVD4_ELEEL</name>
<dbReference type="PANTHER" id="PTHR13170:SF23">
    <property type="entry name" value="PROTEIN O-GLCNACASE-LIKE"/>
    <property type="match status" value="1"/>
</dbReference>
<organism evidence="2 3">
    <name type="scientific">Electrophorus electricus</name>
    <name type="common">Electric eel</name>
    <name type="synonym">Gymnotus electricus</name>
    <dbReference type="NCBI Taxonomy" id="8005"/>
    <lineage>
        <taxon>Eukaryota</taxon>
        <taxon>Metazoa</taxon>
        <taxon>Chordata</taxon>
        <taxon>Craniata</taxon>
        <taxon>Vertebrata</taxon>
        <taxon>Euteleostomi</taxon>
        <taxon>Actinopterygii</taxon>
        <taxon>Neopterygii</taxon>
        <taxon>Teleostei</taxon>
        <taxon>Ostariophysi</taxon>
        <taxon>Gymnotiformes</taxon>
        <taxon>Gymnotoidei</taxon>
        <taxon>Gymnotidae</taxon>
        <taxon>Electrophorus</taxon>
    </lineage>
</organism>
<feature type="signal peptide" evidence="1">
    <location>
        <begin position="1"/>
        <end position="24"/>
    </location>
</feature>
<sequence>CRWISVGFGVLFYLGSFPLSPCRGAYLGASLALCPEYTFVLEDELGVCGCAVGILDVRNFAKRYQASWLPALRDKYLTRPPHGANGHSEVLLSLHEEQEYPDSLLYHFPSQLRLEALPELVDCSVSRSLLTSLLTALKANGSQGVFCEVQPTDRLRLEFLTKLGFLEILRGESRSTEGLVLGRLL</sequence>
<reference evidence="2" key="3">
    <citation type="submission" date="2025-09" db="UniProtKB">
        <authorList>
            <consortium name="Ensembl"/>
        </authorList>
    </citation>
    <scope>IDENTIFICATION</scope>
</reference>
<dbReference type="Proteomes" id="UP000314983">
    <property type="component" value="Chromosome 19"/>
</dbReference>
<feature type="chain" id="PRO_5044348618" evidence="1">
    <location>
        <begin position="25"/>
        <end position="185"/>
    </location>
</feature>
<dbReference type="Ensembl" id="ENSEEET00000062967.1">
    <property type="protein sequence ID" value="ENSEEEP00000060717.1"/>
    <property type="gene ID" value="ENSEEEG00000005407.2"/>
</dbReference>
<protein>
    <submittedName>
        <fullName evidence="2">Uncharacterized protein</fullName>
    </submittedName>
</protein>
<dbReference type="GO" id="GO:0009100">
    <property type="term" value="P:glycoprotein metabolic process"/>
    <property type="evidence" value="ECO:0007669"/>
    <property type="project" value="TreeGrafter"/>
</dbReference>
<evidence type="ECO:0000313" key="2">
    <source>
        <dbReference type="Ensembl" id="ENSEEEP00000060717.1"/>
    </source>
</evidence>
<keyword evidence="3" id="KW-1185">Reference proteome</keyword>
<keyword evidence="1" id="KW-0732">Signal</keyword>
<dbReference type="AlphaFoldDB" id="A0AAY5EVD4"/>
<dbReference type="InterPro" id="IPR051822">
    <property type="entry name" value="Glycosyl_Hydrolase_84"/>
</dbReference>
<dbReference type="GO" id="GO:0016231">
    <property type="term" value="F:beta-N-acetylglucosaminidase activity"/>
    <property type="evidence" value="ECO:0007669"/>
    <property type="project" value="TreeGrafter"/>
</dbReference>
<accession>A0AAY5EVD4</accession>
<dbReference type="Gene3D" id="3.40.630.30">
    <property type="match status" value="1"/>
</dbReference>
<reference evidence="2 3" key="1">
    <citation type="submission" date="2020-05" db="EMBL/GenBank/DDBJ databases">
        <title>Electrophorus electricus (electric eel) genome, fEleEle1, primary haplotype.</title>
        <authorList>
            <person name="Myers G."/>
            <person name="Meyer A."/>
            <person name="Fedrigo O."/>
            <person name="Formenti G."/>
            <person name="Rhie A."/>
            <person name="Tracey A."/>
            <person name="Sims Y."/>
            <person name="Jarvis E.D."/>
        </authorList>
    </citation>
    <scope>NUCLEOTIDE SEQUENCE [LARGE SCALE GENOMIC DNA]</scope>
</reference>